<name>A0AAD4HT60_9AGAM</name>
<dbReference type="RefSeq" id="XP_041233372.1">
    <property type="nucleotide sequence ID" value="XM_041370930.1"/>
</dbReference>
<proteinExistence type="predicted"/>
<dbReference type="AlphaFoldDB" id="A0AAD4HT60"/>
<reference evidence="2" key="1">
    <citation type="journal article" date="2020" name="New Phytol.">
        <title>Comparative genomics reveals dynamic genome evolution in host specialist ectomycorrhizal fungi.</title>
        <authorList>
            <person name="Lofgren L.A."/>
            <person name="Nguyen N.H."/>
            <person name="Vilgalys R."/>
            <person name="Ruytinx J."/>
            <person name="Liao H.L."/>
            <person name="Branco S."/>
            <person name="Kuo A."/>
            <person name="LaButti K."/>
            <person name="Lipzen A."/>
            <person name="Andreopoulos W."/>
            <person name="Pangilinan J."/>
            <person name="Riley R."/>
            <person name="Hundley H."/>
            <person name="Na H."/>
            <person name="Barry K."/>
            <person name="Grigoriev I.V."/>
            <person name="Stajich J.E."/>
            <person name="Kennedy P.G."/>
        </authorList>
    </citation>
    <scope>NUCLEOTIDE SEQUENCE</scope>
    <source>
        <strain evidence="2">FC203</strain>
    </source>
</reference>
<feature type="compositionally biased region" description="Basic residues" evidence="1">
    <location>
        <begin position="1"/>
        <end position="18"/>
    </location>
</feature>
<dbReference type="GeneID" id="64665228"/>
<evidence type="ECO:0000313" key="2">
    <source>
        <dbReference type="EMBL" id="KAG1907797.1"/>
    </source>
</evidence>
<protein>
    <submittedName>
        <fullName evidence="2">Uncharacterized protein</fullName>
    </submittedName>
</protein>
<keyword evidence="3" id="KW-1185">Reference proteome</keyword>
<accession>A0AAD4HT60</accession>
<comment type="caution">
    <text evidence="2">The sequence shown here is derived from an EMBL/GenBank/DDBJ whole genome shotgun (WGS) entry which is preliminary data.</text>
</comment>
<evidence type="ECO:0000313" key="3">
    <source>
        <dbReference type="Proteomes" id="UP001195769"/>
    </source>
</evidence>
<dbReference type="EMBL" id="JABBWK010000002">
    <property type="protein sequence ID" value="KAG1907797.1"/>
    <property type="molecule type" value="Genomic_DNA"/>
</dbReference>
<gene>
    <name evidence="2" type="ORF">F5891DRAFT_214209</name>
</gene>
<dbReference type="Proteomes" id="UP001195769">
    <property type="component" value="Unassembled WGS sequence"/>
</dbReference>
<feature type="compositionally biased region" description="Polar residues" evidence="1">
    <location>
        <begin position="20"/>
        <end position="63"/>
    </location>
</feature>
<organism evidence="2 3">
    <name type="scientific">Suillus fuscotomentosus</name>
    <dbReference type="NCBI Taxonomy" id="1912939"/>
    <lineage>
        <taxon>Eukaryota</taxon>
        <taxon>Fungi</taxon>
        <taxon>Dikarya</taxon>
        <taxon>Basidiomycota</taxon>
        <taxon>Agaricomycotina</taxon>
        <taxon>Agaricomycetes</taxon>
        <taxon>Agaricomycetidae</taxon>
        <taxon>Boletales</taxon>
        <taxon>Suillineae</taxon>
        <taxon>Suillaceae</taxon>
        <taxon>Suillus</taxon>
    </lineage>
</organism>
<evidence type="ECO:0000256" key="1">
    <source>
        <dbReference type="SAM" id="MobiDB-lite"/>
    </source>
</evidence>
<feature type="region of interest" description="Disordered" evidence="1">
    <location>
        <begin position="1"/>
        <end position="91"/>
    </location>
</feature>
<feature type="compositionally biased region" description="Basic and acidic residues" evidence="1">
    <location>
        <begin position="243"/>
        <end position="259"/>
    </location>
</feature>
<sequence>MFSKKKLSSAEKIRHRVPTPHTSRISKSTTQTSGLNVSRITDLSTNPTNDLSHPSAISLTTQHSSRSKRSSGMRKKNKKRRSQKPLANLDSSNQREPWLDLSFLNRHCTQEDYLCNYWRYTVADEQGMCLEYFLNAIDAHECELWQGFSDDYVPSWAKFLEVRQGWEGNDERKWQSGGWIRGKNGIEWRPGHVMLRVPNNDWIGGSHEDLDDYSNASSRNWMDDEVVVTGEDHEDYGVGGEISPERGRESYHEQDSKPLSEVKRTFESSLIVPHVTSACFILDIPPAHTIIPNDACVIPPAPASHIPPDSPPSLSKHDSRTMKAFRVSHAPLVTPHRARQFSHRPRRVFTPAPTPISSECADDDVTGNHGAIEKLLEFLKMNTEQKVAEIHQLVRSMRRGTQS</sequence>
<feature type="compositionally biased region" description="Basic residues" evidence="1">
    <location>
        <begin position="65"/>
        <end position="83"/>
    </location>
</feature>
<feature type="region of interest" description="Disordered" evidence="1">
    <location>
        <begin position="234"/>
        <end position="259"/>
    </location>
</feature>